<keyword evidence="1" id="KW-0812">Transmembrane</keyword>
<feature type="transmembrane region" description="Helical" evidence="1">
    <location>
        <begin position="9"/>
        <end position="29"/>
    </location>
</feature>
<feature type="non-terminal residue" evidence="2">
    <location>
        <position position="66"/>
    </location>
</feature>
<dbReference type="Proteomes" id="UP000219799">
    <property type="component" value="Unassembled WGS sequence"/>
</dbReference>
<evidence type="ECO:0000313" key="2">
    <source>
        <dbReference type="EMBL" id="SBT70147.1"/>
    </source>
</evidence>
<reference evidence="2 3" key="1">
    <citation type="submission" date="2016-06" db="EMBL/GenBank/DDBJ databases">
        <authorList>
            <consortium name="Pathogen Informatics"/>
        </authorList>
    </citation>
    <scope>NUCLEOTIDE SEQUENCE [LARGE SCALE GENOMIC DNA]</scope>
</reference>
<proteinExistence type="predicted"/>
<sequence>MKNKITLNIFIRIGMFAILSWICNFNNYVSIFNKSLDRMCNYDRETYTRNYRLLSKYKVHKDSNNL</sequence>
<keyword evidence="1" id="KW-0472">Membrane</keyword>
<gene>
    <name evidence="2" type="primary">PmlGA01_000005300</name>
    <name evidence="2" type="ORF">PMLGA01_000005300</name>
</gene>
<evidence type="ECO:0000256" key="1">
    <source>
        <dbReference type="SAM" id="Phobius"/>
    </source>
</evidence>
<accession>A0A1C3K9D7</accession>
<evidence type="ECO:0000313" key="3">
    <source>
        <dbReference type="Proteomes" id="UP000219799"/>
    </source>
</evidence>
<dbReference type="Pfam" id="PF12420">
    <property type="entry name" value="DUF3671"/>
    <property type="match status" value="1"/>
</dbReference>
<dbReference type="EMBL" id="FLRK01000008">
    <property type="protein sequence ID" value="SBT70147.1"/>
    <property type="molecule type" value="Genomic_DNA"/>
</dbReference>
<dbReference type="AlphaFoldDB" id="A0A1C3K9D7"/>
<protein>
    <submittedName>
        <fullName evidence="2">Uncharacterized protein</fullName>
    </submittedName>
</protein>
<keyword evidence="1" id="KW-1133">Transmembrane helix</keyword>
<organism evidence="2 3">
    <name type="scientific">Plasmodium malariae</name>
    <dbReference type="NCBI Taxonomy" id="5858"/>
    <lineage>
        <taxon>Eukaryota</taxon>
        <taxon>Sar</taxon>
        <taxon>Alveolata</taxon>
        <taxon>Apicomplexa</taxon>
        <taxon>Aconoidasida</taxon>
        <taxon>Haemosporida</taxon>
        <taxon>Plasmodiidae</taxon>
        <taxon>Plasmodium</taxon>
        <taxon>Plasmodium (Plasmodium)</taxon>
    </lineage>
</organism>
<name>A0A1C3K9D7_PLAMA</name>
<dbReference type="InterPro" id="IPR022139">
    <property type="entry name" value="Fam-L/Fam-M-like_plasmodium"/>
</dbReference>